<dbReference type="GO" id="GO:0006508">
    <property type="term" value="P:proteolysis"/>
    <property type="evidence" value="ECO:0007669"/>
    <property type="project" value="UniProtKB-KW"/>
</dbReference>
<feature type="domain" description="Peptidase S1" evidence="12">
    <location>
        <begin position="1"/>
        <end position="219"/>
    </location>
</feature>
<keyword evidence="3" id="KW-0732">Signal</keyword>
<dbReference type="InterPro" id="IPR050430">
    <property type="entry name" value="Peptidase_S1"/>
</dbReference>
<dbReference type="Proteomes" id="UP000504634">
    <property type="component" value="Unplaced"/>
</dbReference>
<keyword evidence="6 11" id="KW-0720">Serine protease</keyword>
<evidence type="ECO:0000256" key="11">
    <source>
        <dbReference type="RuleBase" id="RU363034"/>
    </source>
</evidence>
<evidence type="ECO:0000313" key="13">
    <source>
        <dbReference type="Proteomes" id="UP000504634"/>
    </source>
</evidence>
<evidence type="ECO:0000256" key="1">
    <source>
        <dbReference type="ARBA" id="ARBA00007664"/>
    </source>
</evidence>
<dbReference type="PROSITE" id="PS00135">
    <property type="entry name" value="TRYPSIN_SER"/>
    <property type="match status" value="1"/>
</dbReference>
<evidence type="ECO:0000259" key="12">
    <source>
        <dbReference type="PROSITE" id="PS50240"/>
    </source>
</evidence>
<evidence type="ECO:0000256" key="4">
    <source>
        <dbReference type="ARBA" id="ARBA00022757"/>
    </source>
</evidence>
<dbReference type="Pfam" id="PF00089">
    <property type="entry name" value="Trypsin"/>
    <property type="match status" value="1"/>
</dbReference>
<dbReference type="GO" id="GO:0007586">
    <property type="term" value="P:digestion"/>
    <property type="evidence" value="ECO:0007669"/>
    <property type="project" value="UniProtKB-KW"/>
</dbReference>
<reference evidence="14" key="1">
    <citation type="submission" date="2025-08" db="UniProtKB">
        <authorList>
            <consortium name="RefSeq"/>
        </authorList>
    </citation>
    <scope>IDENTIFICATION</scope>
    <source>
        <strain evidence="14">11010-0011.00</strain>
        <tissue evidence="14">Whole body</tissue>
    </source>
</reference>
<evidence type="ECO:0000256" key="3">
    <source>
        <dbReference type="ARBA" id="ARBA00022729"/>
    </source>
</evidence>
<evidence type="ECO:0000256" key="6">
    <source>
        <dbReference type="ARBA" id="ARBA00022825"/>
    </source>
</evidence>
<protein>
    <recommendedName>
        <fullName evidence="10">trypsin</fullName>
        <ecNumber evidence="10">3.4.21.4</ecNumber>
    </recommendedName>
</protein>
<comment type="catalytic activity">
    <reaction evidence="9">
        <text>Preferential cleavage: Arg-|-Xaa, Lys-|-Xaa.</text>
        <dbReference type="EC" id="3.4.21.4"/>
    </reaction>
</comment>
<dbReference type="SMART" id="SM00020">
    <property type="entry name" value="Tryp_SPc"/>
    <property type="match status" value="1"/>
</dbReference>
<evidence type="ECO:0000313" key="14">
    <source>
        <dbReference type="RefSeq" id="XP_030386058.1"/>
    </source>
</evidence>
<dbReference type="PRINTS" id="PR00722">
    <property type="entry name" value="CHYMOTRYPSIN"/>
</dbReference>
<dbReference type="OrthoDB" id="6755574at2759"/>
<gene>
    <name evidence="14" type="primary">LOC115632908</name>
</gene>
<keyword evidence="7" id="KW-0865">Zymogen</keyword>
<dbReference type="PANTHER" id="PTHR24276">
    <property type="entry name" value="POLYSERASE-RELATED"/>
    <property type="match status" value="1"/>
</dbReference>
<comment type="similarity">
    <text evidence="1">Belongs to the peptidase S1 family.</text>
</comment>
<keyword evidence="4" id="KW-0222">Digestion</keyword>
<dbReference type="CDD" id="cd00190">
    <property type="entry name" value="Tryp_SPc"/>
    <property type="match status" value="1"/>
</dbReference>
<dbReference type="PROSITE" id="PS50240">
    <property type="entry name" value="TRYPSIN_DOM"/>
    <property type="match status" value="1"/>
</dbReference>
<proteinExistence type="inferred from homology"/>
<sequence>MFPIKINRHVCGGAILTKRWVITAGHCLKNGLPNDFRIMTGGEQDLKKMEHVKFYNPEAFIMHCSYDVTAKTQDHDLGLIRIKEDIVFNAFTKPISMHPDPVPIGTELLIVGYGLTKLILPKAPTKMRMLYTNIINRDECSKKMGKKITAGVICVYKAVQKGICYGDSGSPFTLNGKLVGLASWGRPCARGFPDMVASIAYHYKGIKKVMERYSKKNINDECIS</sequence>
<dbReference type="InterPro" id="IPR018114">
    <property type="entry name" value="TRYPSIN_HIS"/>
</dbReference>
<dbReference type="EC" id="3.4.21.4" evidence="10"/>
<name>A0A6J2UF72_DROLE</name>
<dbReference type="InterPro" id="IPR009003">
    <property type="entry name" value="Peptidase_S1_PA"/>
</dbReference>
<evidence type="ECO:0000256" key="7">
    <source>
        <dbReference type="ARBA" id="ARBA00023145"/>
    </source>
</evidence>
<dbReference type="InterPro" id="IPR001314">
    <property type="entry name" value="Peptidase_S1A"/>
</dbReference>
<organism evidence="13 14">
    <name type="scientific">Drosophila lebanonensis</name>
    <name type="common">Fruit fly</name>
    <name type="synonym">Scaptodrosophila lebanonensis</name>
    <dbReference type="NCBI Taxonomy" id="7225"/>
    <lineage>
        <taxon>Eukaryota</taxon>
        <taxon>Metazoa</taxon>
        <taxon>Ecdysozoa</taxon>
        <taxon>Arthropoda</taxon>
        <taxon>Hexapoda</taxon>
        <taxon>Insecta</taxon>
        <taxon>Pterygota</taxon>
        <taxon>Neoptera</taxon>
        <taxon>Endopterygota</taxon>
        <taxon>Diptera</taxon>
        <taxon>Brachycera</taxon>
        <taxon>Muscomorpha</taxon>
        <taxon>Ephydroidea</taxon>
        <taxon>Drosophilidae</taxon>
        <taxon>Scaptodrosophila</taxon>
    </lineage>
</organism>
<keyword evidence="5 11" id="KW-0378">Hydrolase</keyword>
<dbReference type="Gene3D" id="2.40.10.10">
    <property type="entry name" value="Trypsin-like serine proteases"/>
    <property type="match status" value="2"/>
</dbReference>
<dbReference type="AlphaFoldDB" id="A0A6J2UF72"/>
<evidence type="ECO:0000256" key="9">
    <source>
        <dbReference type="ARBA" id="ARBA00036320"/>
    </source>
</evidence>
<dbReference type="PROSITE" id="PS00134">
    <property type="entry name" value="TRYPSIN_HIS"/>
    <property type="match status" value="1"/>
</dbReference>
<dbReference type="InterPro" id="IPR033116">
    <property type="entry name" value="TRYPSIN_SER"/>
</dbReference>
<evidence type="ECO:0000256" key="10">
    <source>
        <dbReference type="ARBA" id="ARBA00038868"/>
    </source>
</evidence>
<evidence type="ECO:0000256" key="2">
    <source>
        <dbReference type="ARBA" id="ARBA00022670"/>
    </source>
</evidence>
<dbReference type="SUPFAM" id="SSF50494">
    <property type="entry name" value="Trypsin-like serine proteases"/>
    <property type="match status" value="1"/>
</dbReference>
<keyword evidence="8" id="KW-1015">Disulfide bond</keyword>
<evidence type="ECO:0000256" key="8">
    <source>
        <dbReference type="ARBA" id="ARBA00023157"/>
    </source>
</evidence>
<keyword evidence="13" id="KW-1185">Reference proteome</keyword>
<keyword evidence="2 11" id="KW-0645">Protease</keyword>
<dbReference type="InterPro" id="IPR001254">
    <property type="entry name" value="Trypsin_dom"/>
</dbReference>
<dbReference type="InterPro" id="IPR043504">
    <property type="entry name" value="Peptidase_S1_PA_chymotrypsin"/>
</dbReference>
<dbReference type="GeneID" id="115632908"/>
<dbReference type="PANTHER" id="PTHR24276:SF97">
    <property type="entry name" value="GH13245P2-RELATED"/>
    <property type="match status" value="1"/>
</dbReference>
<dbReference type="RefSeq" id="XP_030386058.1">
    <property type="nucleotide sequence ID" value="XM_030530198.1"/>
</dbReference>
<accession>A0A6J2UF72</accession>
<dbReference type="GO" id="GO:0004252">
    <property type="term" value="F:serine-type endopeptidase activity"/>
    <property type="evidence" value="ECO:0007669"/>
    <property type="project" value="UniProtKB-EC"/>
</dbReference>
<evidence type="ECO:0000256" key="5">
    <source>
        <dbReference type="ARBA" id="ARBA00022801"/>
    </source>
</evidence>
<dbReference type="FunFam" id="2.40.10.10:FF:000068">
    <property type="entry name" value="transmembrane protease serine 2"/>
    <property type="match status" value="1"/>
</dbReference>